<keyword evidence="2" id="KW-1185">Reference proteome</keyword>
<dbReference type="EMBL" id="CP133616">
    <property type="protein sequence ID" value="WMV31019.1"/>
    <property type="molecule type" value="Genomic_DNA"/>
</dbReference>
<reference evidence="1" key="1">
    <citation type="submission" date="2023-08" db="EMBL/GenBank/DDBJ databases">
        <title>A de novo genome assembly of Solanum verrucosum Schlechtendal, a Mexican diploid species geographically isolated from the other diploid A-genome species in potato relatives.</title>
        <authorList>
            <person name="Hosaka K."/>
        </authorList>
    </citation>
    <scope>NUCLEOTIDE SEQUENCE</scope>
    <source>
        <tissue evidence="1">Young leaves</tissue>
    </source>
</reference>
<sequence length="245" mass="26165">MKVFALFFQNSLVIFNLMGNNICSVTFHGHNFNPKEETSKALAWVSLPDLLPNLFARRPLLSIASAIEVVGQRSVPGTKVWEGLLVPGPEVQLLNISGKGLADATKTSDKGQGYQEGYTCVISCEDQVGSNAGQVLDRNSIATWKLENSGKQTCQTEVGQQLNYNATEKESVTATGIARVGSEPADTTNDKIGLQEKTTNSKAFGVASQVASGKLLTEDVAINTTATFVAQIKELGQSNIVDRAG</sequence>
<accession>A0AAF0QVA6</accession>
<organism evidence="1 2">
    <name type="scientific">Solanum verrucosum</name>
    <dbReference type="NCBI Taxonomy" id="315347"/>
    <lineage>
        <taxon>Eukaryota</taxon>
        <taxon>Viridiplantae</taxon>
        <taxon>Streptophyta</taxon>
        <taxon>Embryophyta</taxon>
        <taxon>Tracheophyta</taxon>
        <taxon>Spermatophyta</taxon>
        <taxon>Magnoliopsida</taxon>
        <taxon>eudicotyledons</taxon>
        <taxon>Gunneridae</taxon>
        <taxon>Pentapetalae</taxon>
        <taxon>asterids</taxon>
        <taxon>lamiids</taxon>
        <taxon>Solanales</taxon>
        <taxon>Solanaceae</taxon>
        <taxon>Solanoideae</taxon>
        <taxon>Solaneae</taxon>
        <taxon>Solanum</taxon>
    </lineage>
</organism>
<dbReference type="Proteomes" id="UP001234989">
    <property type="component" value="Chromosome 5"/>
</dbReference>
<name>A0AAF0QVA6_SOLVR</name>
<dbReference type="AlphaFoldDB" id="A0AAF0QVA6"/>
<gene>
    <name evidence="1" type="ORF">MTR67_024404</name>
</gene>
<evidence type="ECO:0000313" key="2">
    <source>
        <dbReference type="Proteomes" id="UP001234989"/>
    </source>
</evidence>
<evidence type="ECO:0000313" key="1">
    <source>
        <dbReference type="EMBL" id="WMV31019.1"/>
    </source>
</evidence>
<proteinExistence type="predicted"/>
<evidence type="ECO:0008006" key="3">
    <source>
        <dbReference type="Google" id="ProtNLM"/>
    </source>
</evidence>
<protein>
    <recommendedName>
        <fullName evidence="3">DUF4283 domain-containing protein</fullName>
    </recommendedName>
</protein>